<evidence type="ECO:0000313" key="11">
    <source>
        <dbReference type="EMBL" id="OGC28551.1"/>
    </source>
</evidence>
<dbReference type="InterPro" id="IPR029016">
    <property type="entry name" value="GAF-like_dom_sf"/>
</dbReference>
<protein>
    <recommendedName>
        <fullName evidence="2">histidine kinase</fullName>
        <ecNumber evidence="2">2.7.13.3</ecNumber>
    </recommendedName>
</protein>
<feature type="transmembrane region" description="Helical" evidence="9">
    <location>
        <begin position="137"/>
        <end position="155"/>
    </location>
</feature>
<dbReference type="AlphaFoldDB" id="A0A1F4T6Z2"/>
<evidence type="ECO:0000256" key="6">
    <source>
        <dbReference type="ARBA" id="ARBA00022777"/>
    </source>
</evidence>
<dbReference type="InterPro" id="IPR005467">
    <property type="entry name" value="His_kinase_dom"/>
</dbReference>
<dbReference type="InterPro" id="IPR003594">
    <property type="entry name" value="HATPase_dom"/>
</dbReference>
<dbReference type="Pfam" id="PF16927">
    <property type="entry name" value="HisKA_7TM"/>
    <property type="match status" value="1"/>
</dbReference>
<dbReference type="PROSITE" id="PS50109">
    <property type="entry name" value="HIS_KIN"/>
    <property type="match status" value="1"/>
</dbReference>
<evidence type="ECO:0000256" key="3">
    <source>
        <dbReference type="ARBA" id="ARBA00022553"/>
    </source>
</evidence>
<dbReference type="SUPFAM" id="SSF55781">
    <property type="entry name" value="GAF domain-like"/>
    <property type="match status" value="1"/>
</dbReference>
<dbReference type="CDD" id="cd00082">
    <property type="entry name" value="HisKA"/>
    <property type="match status" value="1"/>
</dbReference>
<feature type="transmembrane region" description="Helical" evidence="9">
    <location>
        <begin position="60"/>
        <end position="83"/>
    </location>
</feature>
<keyword evidence="6" id="KW-0418">Kinase</keyword>
<evidence type="ECO:0000256" key="4">
    <source>
        <dbReference type="ARBA" id="ARBA00022679"/>
    </source>
</evidence>
<feature type="domain" description="Histidine kinase" evidence="10">
    <location>
        <begin position="441"/>
        <end position="649"/>
    </location>
</feature>
<dbReference type="SUPFAM" id="SSF47384">
    <property type="entry name" value="Homodimeric domain of signal transducing histidine kinase"/>
    <property type="match status" value="1"/>
</dbReference>
<evidence type="ECO:0000256" key="2">
    <source>
        <dbReference type="ARBA" id="ARBA00012438"/>
    </source>
</evidence>
<keyword evidence="7" id="KW-0067">ATP-binding</keyword>
<feature type="transmembrane region" description="Helical" evidence="9">
    <location>
        <begin position="35"/>
        <end position="54"/>
    </location>
</feature>
<dbReference type="SMART" id="SM00388">
    <property type="entry name" value="HisKA"/>
    <property type="match status" value="1"/>
</dbReference>
<evidence type="ECO:0000256" key="5">
    <source>
        <dbReference type="ARBA" id="ARBA00022741"/>
    </source>
</evidence>
<dbReference type="PANTHER" id="PTHR43065:SF10">
    <property type="entry name" value="PEROXIDE STRESS-ACTIVATED HISTIDINE KINASE MAK3"/>
    <property type="match status" value="1"/>
</dbReference>
<evidence type="ECO:0000313" key="12">
    <source>
        <dbReference type="Proteomes" id="UP000178602"/>
    </source>
</evidence>
<dbReference type="Gene3D" id="1.10.287.130">
    <property type="match status" value="1"/>
</dbReference>
<dbReference type="SMART" id="SM00387">
    <property type="entry name" value="HATPase_c"/>
    <property type="match status" value="1"/>
</dbReference>
<feature type="transmembrane region" description="Helical" evidence="9">
    <location>
        <begin position="167"/>
        <end position="187"/>
    </location>
</feature>
<dbReference type="InterPro" id="IPR031621">
    <property type="entry name" value="HisKA_7TM"/>
</dbReference>
<dbReference type="GO" id="GO:0000155">
    <property type="term" value="F:phosphorelay sensor kinase activity"/>
    <property type="evidence" value="ECO:0007669"/>
    <property type="project" value="InterPro"/>
</dbReference>
<comment type="catalytic activity">
    <reaction evidence="1">
        <text>ATP + protein L-histidine = ADP + protein N-phospho-L-histidine.</text>
        <dbReference type="EC" id="2.7.13.3"/>
    </reaction>
</comment>
<dbReference type="Pfam" id="PF02518">
    <property type="entry name" value="HATPase_c"/>
    <property type="match status" value="1"/>
</dbReference>
<keyword evidence="8" id="KW-0902">Two-component regulatory system</keyword>
<feature type="transmembrane region" description="Helical" evidence="9">
    <location>
        <begin position="95"/>
        <end position="117"/>
    </location>
</feature>
<dbReference type="Gene3D" id="3.30.565.10">
    <property type="entry name" value="Histidine kinase-like ATPase, C-terminal domain"/>
    <property type="match status" value="1"/>
</dbReference>
<keyword evidence="9" id="KW-0472">Membrane</keyword>
<evidence type="ECO:0000259" key="10">
    <source>
        <dbReference type="PROSITE" id="PS50109"/>
    </source>
</evidence>
<keyword evidence="9" id="KW-0812">Transmembrane</keyword>
<sequence>MNLYALPPLAVGIAAGFFGLLILSSNPRSKLIAPLSFFSLGAAWWLICFGLMYLTPERNLALLFGRLGFIGIAFLPAFSFQFVATHVNFRLPGWLFTSLYAASTFAAAVGLVTGQIFQDVVLYFWGFYPVAGNAYLFFSYYFFALSTLGLILLFSSYSQSMKQLRPLLARQSLLLLLAFCASLLGFIDQFKIMGEPRYPIGYLAVLLFVAIVVYATIRVKAIDVPLTFRFSHNRRRTNYQQIINKYISALAKPEVDLDRFCRLVPYLLTKELYLSAASTMVLDRDKQAYLVRAGEREAAETLGVEIASDSPLIEELLARKREIVLDEVKALLKVRGKDHPAERLRLQAIIDEMNKLKAILIIPSISESGYFNKTMLLSTINLGEKFHQDDFSREDIEFLTTLAHQITMNIEYAFIFEELKRNQAYCVQAEKLAALGTATAGIAHELKNPFTFLYTVVHAMDKRWDDPEFKESVIKILPAEVERIKLILDGLSDYSKMQNLNPEPVELAPVLEKVIAILGHEIKKNSVKIVKEYAEGKAIAVMADKNRIVQVFMNIIANALQAIGPSGGTVALSLVQGSGSNSIVIKDTGPGIPPKTLKRIFDPFFTTKEAGTGLGLPITKKILEEQGGTIQINSSEGDGTTVTVTLPAT</sequence>
<proteinExistence type="predicted"/>
<gene>
    <name evidence="11" type="ORF">A3K49_06260</name>
</gene>
<dbReference type="Proteomes" id="UP000178602">
    <property type="component" value="Unassembled WGS sequence"/>
</dbReference>
<evidence type="ECO:0000256" key="1">
    <source>
        <dbReference type="ARBA" id="ARBA00000085"/>
    </source>
</evidence>
<dbReference type="EMBL" id="MEUG01000001">
    <property type="protein sequence ID" value="OGC28551.1"/>
    <property type="molecule type" value="Genomic_DNA"/>
</dbReference>
<name>A0A1F4T6Z2_UNCSA</name>
<dbReference type="PANTHER" id="PTHR43065">
    <property type="entry name" value="SENSOR HISTIDINE KINASE"/>
    <property type="match status" value="1"/>
</dbReference>
<feature type="transmembrane region" description="Helical" evidence="9">
    <location>
        <begin position="6"/>
        <end position="23"/>
    </location>
</feature>
<dbReference type="GO" id="GO:0005524">
    <property type="term" value="F:ATP binding"/>
    <property type="evidence" value="ECO:0007669"/>
    <property type="project" value="UniProtKB-KW"/>
</dbReference>
<dbReference type="EC" id="2.7.13.3" evidence="2"/>
<comment type="caution">
    <text evidence="11">The sequence shown here is derived from an EMBL/GenBank/DDBJ whole genome shotgun (WGS) entry which is preliminary data.</text>
</comment>
<dbReference type="InterPro" id="IPR036097">
    <property type="entry name" value="HisK_dim/P_sf"/>
</dbReference>
<organism evidence="11 12">
    <name type="scientific">candidate division WOR-1 bacterium RIFOXYC12_FULL_54_18</name>
    <dbReference type="NCBI Taxonomy" id="1802584"/>
    <lineage>
        <taxon>Bacteria</taxon>
        <taxon>Bacillati</taxon>
        <taxon>Saganbacteria</taxon>
    </lineage>
</organism>
<dbReference type="SUPFAM" id="SSF55874">
    <property type="entry name" value="ATPase domain of HSP90 chaperone/DNA topoisomerase II/histidine kinase"/>
    <property type="match status" value="1"/>
</dbReference>
<keyword evidence="3" id="KW-0597">Phosphoprotein</keyword>
<feature type="transmembrane region" description="Helical" evidence="9">
    <location>
        <begin position="199"/>
        <end position="217"/>
    </location>
</feature>
<evidence type="ECO:0000256" key="8">
    <source>
        <dbReference type="ARBA" id="ARBA00023012"/>
    </source>
</evidence>
<evidence type="ECO:0000256" key="7">
    <source>
        <dbReference type="ARBA" id="ARBA00022840"/>
    </source>
</evidence>
<reference evidence="11 12" key="1">
    <citation type="journal article" date="2016" name="Nat. Commun.">
        <title>Thousands of microbial genomes shed light on interconnected biogeochemical processes in an aquifer system.</title>
        <authorList>
            <person name="Anantharaman K."/>
            <person name="Brown C.T."/>
            <person name="Hug L.A."/>
            <person name="Sharon I."/>
            <person name="Castelle C.J."/>
            <person name="Probst A.J."/>
            <person name="Thomas B.C."/>
            <person name="Singh A."/>
            <person name="Wilkins M.J."/>
            <person name="Karaoz U."/>
            <person name="Brodie E.L."/>
            <person name="Williams K.H."/>
            <person name="Hubbard S.S."/>
            <person name="Banfield J.F."/>
        </authorList>
    </citation>
    <scope>NUCLEOTIDE SEQUENCE [LARGE SCALE GENOMIC DNA]</scope>
</reference>
<dbReference type="Pfam" id="PF00512">
    <property type="entry name" value="HisKA"/>
    <property type="match status" value="1"/>
</dbReference>
<evidence type="ECO:0000256" key="9">
    <source>
        <dbReference type="SAM" id="Phobius"/>
    </source>
</evidence>
<keyword evidence="5" id="KW-0547">Nucleotide-binding</keyword>
<keyword evidence="9" id="KW-1133">Transmembrane helix</keyword>
<dbReference type="PRINTS" id="PR00344">
    <property type="entry name" value="BCTRLSENSOR"/>
</dbReference>
<dbReference type="InterPro" id="IPR003661">
    <property type="entry name" value="HisK_dim/P_dom"/>
</dbReference>
<dbReference type="InterPro" id="IPR004358">
    <property type="entry name" value="Sig_transdc_His_kin-like_C"/>
</dbReference>
<dbReference type="Gene3D" id="3.30.450.40">
    <property type="match status" value="1"/>
</dbReference>
<accession>A0A1F4T6Z2</accession>
<keyword evidence="4" id="KW-0808">Transferase</keyword>
<dbReference type="InterPro" id="IPR036890">
    <property type="entry name" value="HATPase_C_sf"/>
</dbReference>